<protein>
    <submittedName>
        <fullName evidence="4">Putative N-acetyltransferase YsnE</fullName>
        <ecNumber evidence="4">2.3.1.-</ecNumber>
    </submittedName>
</protein>
<accession>A0A150HLG2</accession>
<dbReference type="Gene3D" id="3.40.630.30">
    <property type="match status" value="1"/>
</dbReference>
<dbReference type="InterPro" id="IPR016181">
    <property type="entry name" value="Acyl_CoA_acyltransferase"/>
</dbReference>
<dbReference type="Proteomes" id="UP000075680">
    <property type="component" value="Unassembled WGS sequence"/>
</dbReference>
<dbReference type="GO" id="GO:0016747">
    <property type="term" value="F:acyltransferase activity, transferring groups other than amino-acyl groups"/>
    <property type="evidence" value="ECO:0007669"/>
    <property type="project" value="InterPro"/>
</dbReference>
<dbReference type="PATRIC" id="fig|52133.18.peg.2938"/>
<dbReference type="SUPFAM" id="SSF55729">
    <property type="entry name" value="Acyl-CoA N-acyltransferases (Nat)"/>
    <property type="match status" value="1"/>
</dbReference>
<dbReference type="CDD" id="cd04301">
    <property type="entry name" value="NAT_SF"/>
    <property type="match status" value="1"/>
</dbReference>
<dbReference type="PANTHER" id="PTHR43877">
    <property type="entry name" value="AMINOALKYLPHOSPHONATE N-ACETYLTRANSFERASE-RELATED-RELATED"/>
    <property type="match status" value="1"/>
</dbReference>
<organism evidence="4 5">
    <name type="scientific">Acinetobacter venetianus</name>
    <dbReference type="NCBI Taxonomy" id="52133"/>
    <lineage>
        <taxon>Bacteria</taxon>
        <taxon>Pseudomonadati</taxon>
        <taxon>Pseudomonadota</taxon>
        <taxon>Gammaproteobacteria</taxon>
        <taxon>Moraxellales</taxon>
        <taxon>Moraxellaceae</taxon>
        <taxon>Acinetobacter</taxon>
    </lineage>
</organism>
<dbReference type="InterPro" id="IPR000182">
    <property type="entry name" value="GNAT_dom"/>
</dbReference>
<evidence type="ECO:0000256" key="2">
    <source>
        <dbReference type="ARBA" id="ARBA00023315"/>
    </source>
</evidence>
<dbReference type="PROSITE" id="PS51186">
    <property type="entry name" value="GNAT"/>
    <property type="match status" value="1"/>
</dbReference>
<evidence type="ECO:0000313" key="4">
    <source>
        <dbReference type="EMBL" id="KXZ65155.1"/>
    </source>
</evidence>
<reference evidence="4 5" key="1">
    <citation type="journal article" date="2016" name="Sci. Rep.">
        <title>Genomic and phenotypic characterization of the species Acinetobacter venetianus.</title>
        <authorList>
            <person name="Fondi M."/>
            <person name="Maida I."/>
            <person name="Perrin E."/>
            <person name="Orlandini V."/>
            <person name="La Torre L."/>
            <person name="Bosi E."/>
            <person name="Negroni A."/>
            <person name="Zanaroli G."/>
            <person name="Fava F."/>
            <person name="Decorosi F."/>
            <person name="Giovannetti L."/>
            <person name="Viti C."/>
            <person name="Vaneechoutte M."/>
            <person name="Dijkshoorn L."/>
            <person name="Fani R."/>
        </authorList>
    </citation>
    <scope>NUCLEOTIDE SEQUENCE [LARGE SCALE GENOMIC DNA]</scope>
    <source>
        <strain evidence="4 5">LUH5627</strain>
    </source>
</reference>
<dbReference type="EC" id="2.3.1.-" evidence="4"/>
<feature type="domain" description="N-acetyltransferase" evidence="3">
    <location>
        <begin position="2"/>
        <end position="154"/>
    </location>
</feature>
<name>A0A150HLG2_9GAMM</name>
<dbReference type="Pfam" id="PF00583">
    <property type="entry name" value="Acetyltransf_1"/>
    <property type="match status" value="1"/>
</dbReference>
<evidence type="ECO:0000259" key="3">
    <source>
        <dbReference type="PROSITE" id="PS51186"/>
    </source>
</evidence>
<evidence type="ECO:0000313" key="5">
    <source>
        <dbReference type="Proteomes" id="UP000075680"/>
    </source>
</evidence>
<sequence length="159" mass="18454">MMIIKKGDFSHPQVQNLIRIHLNGMHKNTPIENSFALDISHLQKENISFYTLWHDDELLGCGAIQELSPMHAEIKSMRTHPNHLRKGIASELLKYFLKISKQRNYKKVSLETGKGAHFEAAIHLYQKFGFIKGKAFAEYTESEHNHFFHLSLINDELKI</sequence>
<keyword evidence="1 4" id="KW-0808">Transferase</keyword>
<dbReference type="InterPro" id="IPR050832">
    <property type="entry name" value="Bact_Acetyltransf"/>
</dbReference>
<evidence type="ECO:0000256" key="1">
    <source>
        <dbReference type="ARBA" id="ARBA00022679"/>
    </source>
</evidence>
<gene>
    <name evidence="4" type="primary">ysnE</name>
    <name evidence="4" type="ORF">AVENLUH5627_02867</name>
</gene>
<dbReference type="AlphaFoldDB" id="A0A150HLG2"/>
<dbReference type="EMBL" id="JRUE01000220">
    <property type="protein sequence ID" value="KXZ65155.1"/>
    <property type="molecule type" value="Genomic_DNA"/>
</dbReference>
<proteinExistence type="predicted"/>
<dbReference type="PANTHER" id="PTHR43877:SF5">
    <property type="entry name" value="BLL8307 PROTEIN"/>
    <property type="match status" value="1"/>
</dbReference>
<keyword evidence="2 4" id="KW-0012">Acyltransferase</keyword>
<comment type="caution">
    <text evidence="4">The sequence shown here is derived from an EMBL/GenBank/DDBJ whole genome shotgun (WGS) entry which is preliminary data.</text>
</comment>